<dbReference type="Gene3D" id="2.130.10.120">
    <property type="entry name" value="Prolyl oligopeptidase, N-terminal domain"/>
    <property type="match status" value="1"/>
</dbReference>
<dbReference type="InterPro" id="IPR029058">
    <property type="entry name" value="AB_hydrolase_fold"/>
</dbReference>
<evidence type="ECO:0000313" key="7">
    <source>
        <dbReference type="EMBL" id="SUD47867.1"/>
    </source>
</evidence>
<dbReference type="Gene3D" id="3.40.50.1820">
    <property type="entry name" value="alpha/beta hydrolase"/>
    <property type="match status" value="1"/>
</dbReference>
<dbReference type="InterPro" id="IPR002470">
    <property type="entry name" value="Peptidase_S9A"/>
</dbReference>
<dbReference type="SUPFAM" id="SSF50993">
    <property type="entry name" value="Peptidase/esterase 'gauge' domain"/>
    <property type="match status" value="1"/>
</dbReference>
<name>A0A379JH29_9NOCA</name>
<organism evidence="7 8">
    <name type="scientific">Nocardia otitidiscaviarum</name>
    <dbReference type="NCBI Taxonomy" id="1823"/>
    <lineage>
        <taxon>Bacteria</taxon>
        <taxon>Bacillati</taxon>
        <taxon>Actinomycetota</taxon>
        <taxon>Actinomycetes</taxon>
        <taxon>Mycobacteriales</taxon>
        <taxon>Nocardiaceae</taxon>
        <taxon>Nocardia</taxon>
    </lineage>
</organism>
<keyword evidence="1" id="KW-0645">Protease</keyword>
<keyword evidence="3" id="KW-0720">Serine protease</keyword>
<dbReference type="Pfam" id="PF00326">
    <property type="entry name" value="Peptidase_S9"/>
    <property type="match status" value="1"/>
</dbReference>
<dbReference type="STRING" id="1406858.GCA_000710895_01837"/>
<proteinExistence type="predicted"/>
<evidence type="ECO:0000313" key="8">
    <source>
        <dbReference type="Proteomes" id="UP000255467"/>
    </source>
</evidence>
<dbReference type="GO" id="GO:0006508">
    <property type="term" value="P:proteolysis"/>
    <property type="evidence" value="ECO:0007669"/>
    <property type="project" value="UniProtKB-KW"/>
</dbReference>
<evidence type="ECO:0000259" key="5">
    <source>
        <dbReference type="Pfam" id="PF00326"/>
    </source>
</evidence>
<dbReference type="Pfam" id="PF02897">
    <property type="entry name" value="Peptidase_S9_N"/>
    <property type="match status" value="2"/>
</dbReference>
<reference evidence="7 8" key="1">
    <citation type="submission" date="2018-06" db="EMBL/GenBank/DDBJ databases">
        <authorList>
            <consortium name="Pathogen Informatics"/>
            <person name="Doyle S."/>
        </authorList>
    </citation>
    <scope>NUCLEOTIDE SEQUENCE [LARGE SCALE GENOMIC DNA]</scope>
    <source>
        <strain evidence="7 8">NCTC1934</strain>
    </source>
</reference>
<dbReference type="InterPro" id="IPR023302">
    <property type="entry name" value="Pept_S9A_N"/>
</dbReference>
<dbReference type="EC" id="3.4.21.26" evidence="7"/>
<accession>A0A379JH29</accession>
<dbReference type="PROSITE" id="PS51257">
    <property type="entry name" value="PROKAR_LIPOPROTEIN"/>
    <property type="match status" value="1"/>
</dbReference>
<dbReference type="PANTHER" id="PTHR42881:SF13">
    <property type="entry name" value="PROLYL ENDOPEPTIDASE"/>
    <property type="match status" value="1"/>
</dbReference>
<evidence type="ECO:0000256" key="2">
    <source>
        <dbReference type="ARBA" id="ARBA00022801"/>
    </source>
</evidence>
<dbReference type="GO" id="GO:0004252">
    <property type="term" value="F:serine-type endopeptidase activity"/>
    <property type="evidence" value="ECO:0007669"/>
    <property type="project" value="UniProtKB-EC"/>
</dbReference>
<evidence type="ECO:0000256" key="4">
    <source>
        <dbReference type="SAM" id="SignalP"/>
    </source>
</evidence>
<dbReference type="GO" id="GO:0070012">
    <property type="term" value="F:oligopeptidase activity"/>
    <property type="evidence" value="ECO:0007669"/>
    <property type="project" value="TreeGrafter"/>
</dbReference>
<sequence>MGGVGRWWRTAVAAVVVAVIAACGTSDGAQDPHLWLEELDSPRVRQWVADQNARTLDVLERHPNFPGNLAVARELGNSPDRIPVPRLEHGRVGNFWQDAEHPRGIWRETTRADYESPQPNWTTVLDLDAVARADGKNWVWKGIDCDPVRHTRCLVRLSEGGEDAVTVREFDRTTGAFVDNGFTLPRGKQYAAWLDLDTLLVSREWRPGEVTASGYPYIVKQLRRGQPLDAAVEVLRGDPADELATQPVLLEDGAGGRMSLIRRGTTFFEHEVSRFDGRAPEPLGIPPKHDLEGLIGDRLLIGLRQDWTVAGVTHAAGSLLSLRVAELTADPGRMRPVPVYVPGPREALGSVLVTRDRIVVTSLDDVRGRAAVHTPLPDGTWSAAPVPVPENATVEAVDADAAGDIAYLSVTSFLTPTTLLSLDTASGVATPVKMAPARFDSSRYVVEQRKTTSPDGTSVPYFVVRPAGMAFDGTNPTVLSAYGGFGSVSTPGYDGVLGRLWLERGGVYVLANIRGGGEYGPRWHEAARGVHRQRAYDDFAAVAQDLIAGGITTPRHLGIQGGSNGGLLVGVQLVQRPHLWNAVDIAVPLLDMLRYEEIAAGASWVDEYGTVADPEQRAFLASISPYAQLKPGVVYPEPLVWTTTTDDRVGPQHARKFAARLAEQGHPYLFYEATRGGHGGGSNNDERAYTTALEYTYFQRQLG</sequence>
<keyword evidence="4" id="KW-0732">Signal</keyword>
<dbReference type="AlphaFoldDB" id="A0A379JH29"/>
<dbReference type="PANTHER" id="PTHR42881">
    <property type="entry name" value="PROLYL ENDOPEPTIDASE"/>
    <property type="match status" value="1"/>
</dbReference>
<dbReference type="InterPro" id="IPR051167">
    <property type="entry name" value="Prolyl_oligopep/macrocyclase"/>
</dbReference>
<keyword evidence="2 7" id="KW-0378">Hydrolase</keyword>
<gene>
    <name evidence="7" type="primary">f1pep1</name>
    <name evidence="7" type="ORF">NCTC1934_05192</name>
</gene>
<dbReference type="EMBL" id="UGRY01000003">
    <property type="protein sequence ID" value="SUD47867.1"/>
    <property type="molecule type" value="Genomic_DNA"/>
</dbReference>
<feature type="signal peptide" evidence="4">
    <location>
        <begin position="1"/>
        <end position="29"/>
    </location>
</feature>
<dbReference type="OrthoDB" id="9801421at2"/>
<feature type="domain" description="Peptidase S9 prolyl oligopeptidase catalytic" evidence="5">
    <location>
        <begin position="501"/>
        <end position="703"/>
    </location>
</feature>
<evidence type="ECO:0000259" key="6">
    <source>
        <dbReference type="Pfam" id="PF02897"/>
    </source>
</evidence>
<dbReference type="Proteomes" id="UP000255467">
    <property type="component" value="Unassembled WGS sequence"/>
</dbReference>
<dbReference type="SUPFAM" id="SSF53474">
    <property type="entry name" value="alpha/beta-Hydrolases"/>
    <property type="match status" value="1"/>
</dbReference>
<dbReference type="PRINTS" id="PR00862">
    <property type="entry name" value="PROLIGOPTASE"/>
</dbReference>
<keyword evidence="8" id="KW-1185">Reference proteome</keyword>
<dbReference type="RefSeq" id="WP_051038247.1">
    <property type="nucleotide sequence ID" value="NZ_UGRY01000003.1"/>
</dbReference>
<feature type="domain" description="Peptidase S9A N-terminal" evidence="6">
    <location>
        <begin position="29"/>
        <end position="242"/>
    </location>
</feature>
<evidence type="ECO:0000256" key="1">
    <source>
        <dbReference type="ARBA" id="ARBA00022670"/>
    </source>
</evidence>
<feature type="domain" description="Peptidase S9A N-terminal" evidence="6">
    <location>
        <begin position="347"/>
        <end position="433"/>
    </location>
</feature>
<evidence type="ECO:0000256" key="3">
    <source>
        <dbReference type="ARBA" id="ARBA00022825"/>
    </source>
</evidence>
<protein>
    <submittedName>
        <fullName evidence="7">Prolyl endopeptidase</fullName>
        <ecNumber evidence="7">3.4.21.26</ecNumber>
    </submittedName>
</protein>
<feature type="chain" id="PRO_5039532939" evidence="4">
    <location>
        <begin position="30"/>
        <end position="703"/>
    </location>
</feature>
<dbReference type="InterPro" id="IPR001375">
    <property type="entry name" value="Peptidase_S9_cat"/>
</dbReference>
<dbReference type="GO" id="GO:0005829">
    <property type="term" value="C:cytosol"/>
    <property type="evidence" value="ECO:0007669"/>
    <property type="project" value="TreeGrafter"/>
</dbReference>